<feature type="domain" description="SusE outer membrane protein" evidence="2">
    <location>
        <begin position="32"/>
        <end position="133"/>
    </location>
</feature>
<protein>
    <recommendedName>
        <fullName evidence="2">SusE outer membrane protein domain-containing protein</fullName>
    </recommendedName>
</protein>
<dbReference type="OrthoDB" id="975117at2"/>
<evidence type="ECO:0000313" key="3">
    <source>
        <dbReference type="EMBL" id="QCK15953.1"/>
    </source>
</evidence>
<keyword evidence="1" id="KW-0732">Signal</keyword>
<dbReference type="CDD" id="cd12967">
    <property type="entry name" value="CBM_SusE-F_like_u1"/>
    <property type="match status" value="1"/>
</dbReference>
<dbReference type="GO" id="GO:2001070">
    <property type="term" value="F:starch binding"/>
    <property type="evidence" value="ECO:0007669"/>
    <property type="project" value="InterPro"/>
</dbReference>
<dbReference type="Gene3D" id="2.60.40.3620">
    <property type="match status" value="2"/>
</dbReference>
<dbReference type="CDD" id="cd12956">
    <property type="entry name" value="CBM_SusE-F_like"/>
    <property type="match status" value="1"/>
</dbReference>
<evidence type="ECO:0000259" key="2">
    <source>
        <dbReference type="Pfam" id="PF14292"/>
    </source>
</evidence>
<dbReference type="InterPro" id="IPR013783">
    <property type="entry name" value="Ig-like_fold"/>
</dbReference>
<feature type="signal peptide" evidence="1">
    <location>
        <begin position="1"/>
        <end position="28"/>
    </location>
</feature>
<organism evidence="3 4">
    <name type="scientific">Mangrovivirga cuniculi</name>
    <dbReference type="NCBI Taxonomy" id="2715131"/>
    <lineage>
        <taxon>Bacteria</taxon>
        <taxon>Pseudomonadati</taxon>
        <taxon>Bacteroidota</taxon>
        <taxon>Cytophagia</taxon>
        <taxon>Cytophagales</taxon>
        <taxon>Mangrovivirgaceae</taxon>
        <taxon>Mangrovivirga</taxon>
    </lineage>
</organism>
<feature type="chain" id="PRO_5020662021" description="SusE outer membrane protein domain-containing protein" evidence="1">
    <location>
        <begin position="29"/>
        <end position="359"/>
    </location>
</feature>
<evidence type="ECO:0000313" key="4">
    <source>
        <dbReference type="Proteomes" id="UP000298616"/>
    </source>
</evidence>
<proteinExistence type="predicted"/>
<dbReference type="GO" id="GO:0019867">
    <property type="term" value="C:outer membrane"/>
    <property type="evidence" value="ECO:0007669"/>
    <property type="project" value="InterPro"/>
</dbReference>
<dbReference type="KEGG" id="fpf:DCC35_15000"/>
<evidence type="ECO:0000256" key="1">
    <source>
        <dbReference type="SAM" id="SignalP"/>
    </source>
</evidence>
<dbReference type="InterPro" id="IPR025970">
    <property type="entry name" value="SusE"/>
</dbReference>
<dbReference type="Gene3D" id="2.60.40.10">
    <property type="entry name" value="Immunoglobulins"/>
    <property type="match status" value="1"/>
</dbReference>
<reference evidence="3 4" key="1">
    <citation type="submission" date="2018-04" db="EMBL/GenBank/DDBJ databases">
        <title>Complete genome uncultured novel isolate.</title>
        <authorList>
            <person name="Merlino G."/>
        </authorList>
    </citation>
    <scope>NUCLEOTIDE SEQUENCE [LARGE SCALE GENOMIC DNA]</scope>
    <source>
        <strain evidence="4">R1DC9</strain>
    </source>
</reference>
<name>A0A4D7JM54_9BACT</name>
<keyword evidence="4" id="KW-1185">Reference proteome</keyword>
<gene>
    <name evidence="3" type="ORF">DCC35_15000</name>
</gene>
<dbReference type="Proteomes" id="UP000298616">
    <property type="component" value="Chromosome"/>
</dbReference>
<sequence length="359" mass="39046">MNLNANNMKSTYKILVFLMAAITFVACEEDFDEVVISDQPTAPSLISPAEGNLEFTKENAGDTLTFEWSAADLGFSSASSYFIQISPDESFSEFSTLATTNDLSADVKVSDLNATLLAWDLPIDQQATIYARVYSTVVPDVDTLYSAVNSYTVTPYETLIDYPMYYVPGAYQGWNPGGENGRLYSYGFNDIYENIIRFDGGDPVEFKITPAPSWDNSWGGSLTSTTEGFTGTLDPSGGNFSVPAGVYNVVVDAANLTIELTEANDWGIIGSATPPYGDAGWVDDHNMSYDGQRQIWTWTGDLEAGEMKFRANDDWALNYGDSGADGSLDAGGDNIQVSEAGNYTVTLDLVNNTYSLQMN</sequence>
<dbReference type="EMBL" id="CP028923">
    <property type="protein sequence ID" value="QCK15953.1"/>
    <property type="molecule type" value="Genomic_DNA"/>
</dbReference>
<dbReference type="Pfam" id="PF14292">
    <property type="entry name" value="SusE"/>
    <property type="match status" value="1"/>
</dbReference>
<accession>A0A4D7JM54</accession>
<dbReference type="AlphaFoldDB" id="A0A4D7JM54"/>